<feature type="compositionally biased region" description="Basic and acidic residues" evidence="7">
    <location>
        <begin position="171"/>
        <end position="192"/>
    </location>
</feature>
<evidence type="ECO:0000256" key="2">
    <source>
        <dbReference type="ARBA" id="ARBA00022723"/>
    </source>
</evidence>
<evidence type="ECO:0000259" key="8">
    <source>
        <dbReference type="PROSITE" id="PS50020"/>
    </source>
</evidence>
<evidence type="ECO:0000256" key="7">
    <source>
        <dbReference type="SAM" id="MobiDB-lite"/>
    </source>
</evidence>
<comment type="similarity">
    <text evidence="1">Belongs to the ZC2HC1 family.</text>
</comment>
<dbReference type="InterPro" id="IPR049899">
    <property type="entry name" value="Znf_C2HC_C3H"/>
</dbReference>
<dbReference type="Pfam" id="PF00397">
    <property type="entry name" value="WW"/>
    <property type="match status" value="1"/>
</dbReference>
<dbReference type="InterPro" id="IPR036020">
    <property type="entry name" value="WW_dom_sf"/>
</dbReference>
<evidence type="ECO:0000259" key="9">
    <source>
        <dbReference type="PROSITE" id="PS52027"/>
    </source>
</evidence>
<feature type="domain" description="WW" evidence="8">
    <location>
        <begin position="221"/>
        <end position="248"/>
    </location>
</feature>
<keyword evidence="3 6" id="KW-0863">Zinc-finger</keyword>
<dbReference type="PANTHER" id="PTHR14649">
    <property type="entry name" value="ZINC FINGER C2HC DOMAIN-CONTAINING PROTEIN 1C"/>
    <property type="match status" value="1"/>
</dbReference>
<name>F0W5G5_9STRA</name>
<dbReference type="CDD" id="cd00201">
    <property type="entry name" value="WW"/>
    <property type="match status" value="1"/>
</dbReference>
<dbReference type="SUPFAM" id="SSF51045">
    <property type="entry name" value="WW domain"/>
    <property type="match status" value="1"/>
</dbReference>
<dbReference type="PANTHER" id="PTHR14649:SF1">
    <property type="entry name" value="ZINC FINGER C2HC DOMAIN-CONTAINING PROTEIN 1C"/>
    <property type="match status" value="1"/>
</dbReference>
<feature type="region of interest" description="Disordered" evidence="7">
    <location>
        <begin position="170"/>
        <end position="192"/>
    </location>
</feature>
<evidence type="ECO:0000256" key="1">
    <source>
        <dbReference type="ARBA" id="ARBA00010843"/>
    </source>
</evidence>
<reference evidence="10" key="2">
    <citation type="submission" date="2011-02" db="EMBL/GenBank/DDBJ databases">
        <authorList>
            <person name="MacLean D."/>
        </authorList>
    </citation>
    <scope>NUCLEOTIDE SEQUENCE</scope>
</reference>
<protein>
    <submittedName>
        <fullName evidence="10">Uncharacterized protein AlNc14C21G2131</fullName>
    </submittedName>
</protein>
<feature type="region of interest" description="Disordered" evidence="7">
    <location>
        <begin position="80"/>
        <end position="102"/>
    </location>
</feature>
<keyword evidence="4" id="KW-0862">Zinc</keyword>
<feature type="compositionally biased region" description="Basic and acidic residues" evidence="7">
    <location>
        <begin position="89"/>
        <end position="102"/>
    </location>
</feature>
<evidence type="ECO:0000256" key="3">
    <source>
        <dbReference type="ARBA" id="ARBA00022771"/>
    </source>
</evidence>
<dbReference type="PROSITE" id="PS50020">
    <property type="entry name" value="WW_DOMAIN_2"/>
    <property type="match status" value="1"/>
</dbReference>
<feature type="region of interest" description="Disordered" evidence="7">
    <location>
        <begin position="382"/>
        <end position="414"/>
    </location>
</feature>
<dbReference type="HOGENOM" id="CLU_479329_0_0_1"/>
<gene>
    <name evidence="10" type="primary">AlNc14C21G2131</name>
    <name evidence="10" type="ORF">ALNC14_024990</name>
</gene>
<evidence type="ECO:0000256" key="4">
    <source>
        <dbReference type="ARBA" id="ARBA00022833"/>
    </source>
</evidence>
<proteinExistence type="inferred from homology"/>
<evidence type="ECO:0000256" key="6">
    <source>
        <dbReference type="PROSITE-ProRule" id="PRU01371"/>
    </source>
</evidence>
<dbReference type="InterPro" id="IPR026104">
    <property type="entry name" value="ZNF_C2HC_dom_1C"/>
</dbReference>
<accession>F0W5G5</accession>
<dbReference type="Pfam" id="PF13913">
    <property type="entry name" value="zf-C2HC_2"/>
    <property type="match status" value="2"/>
</dbReference>
<reference evidence="10" key="1">
    <citation type="journal article" date="2011" name="PLoS Biol.">
        <title>Gene gain and loss during evolution of obligate parasitism in the white rust pathogen of Arabidopsis thaliana.</title>
        <authorList>
            <person name="Kemen E."/>
            <person name="Gardiner A."/>
            <person name="Schultz-Larsen T."/>
            <person name="Kemen A.C."/>
            <person name="Balmuth A.L."/>
            <person name="Robert-Seilaniantz A."/>
            <person name="Bailey K."/>
            <person name="Holub E."/>
            <person name="Studholme D.J."/>
            <person name="Maclean D."/>
            <person name="Jones J.D."/>
        </authorList>
    </citation>
    <scope>NUCLEOTIDE SEQUENCE</scope>
</reference>
<dbReference type="GO" id="GO:0008270">
    <property type="term" value="F:zinc ion binding"/>
    <property type="evidence" value="ECO:0007669"/>
    <property type="project" value="UniProtKB-KW"/>
</dbReference>
<evidence type="ECO:0000313" key="10">
    <source>
        <dbReference type="EMBL" id="CCA16356.1"/>
    </source>
</evidence>
<dbReference type="InterPro" id="IPR001202">
    <property type="entry name" value="WW_dom"/>
</dbReference>
<organism evidence="10">
    <name type="scientific">Albugo laibachii Nc14</name>
    <dbReference type="NCBI Taxonomy" id="890382"/>
    <lineage>
        <taxon>Eukaryota</taxon>
        <taxon>Sar</taxon>
        <taxon>Stramenopiles</taxon>
        <taxon>Oomycota</taxon>
        <taxon>Peronosporomycetes</taxon>
        <taxon>Albuginales</taxon>
        <taxon>Albuginaceae</taxon>
        <taxon>Albugo</taxon>
    </lineage>
</organism>
<dbReference type="Gene3D" id="2.20.70.10">
    <property type="match status" value="1"/>
</dbReference>
<feature type="compositionally biased region" description="Polar residues" evidence="7">
    <location>
        <begin position="382"/>
        <end position="396"/>
    </location>
</feature>
<feature type="compositionally biased region" description="Low complexity" evidence="7">
    <location>
        <begin position="404"/>
        <end position="414"/>
    </location>
</feature>
<dbReference type="SMART" id="SM00456">
    <property type="entry name" value="WW"/>
    <property type="match status" value="1"/>
</dbReference>
<dbReference type="PROSITE" id="PS01159">
    <property type="entry name" value="WW_DOMAIN_1"/>
    <property type="match status" value="1"/>
</dbReference>
<sequence length="569" mass="64281">MTMDALSAKIDRHAGKYESSAYDYIFEKKMEPVRSGDGDDDVLKNNEDDSLAQSFASIEWMTKQLRVSIERDAEILEDFKTKKSSNRSNPKEHEAKSGFLDGQKRMVVENDPSMTAALRILNQPSEEDSSASNDREGEENFVGASNIPRDKNSQDTRNISLNTIRFMNSEIAKDERQNDEMHQTEQVDEGKLHTRDSTQFDKDQNCGVDEKKIDHQSKQEWLEAYTANGRVYYYNKYTRESSWKRPESNALSKLSITQVENDTVSSLAKESEPIVEVDKANQRTNEQILAQSGLYCCFCGQYQNPIERFENHFADCLSLQLHKAKMTPMYQSFQRMLCVLSEDHTLRALHYASACPDARPPGSPQPTDPQSVTQSLTLLKNSQDAQNLNQKANESGNPRRRKSTVASSVVSRTAISQKVPRRTTVNGAIITDSYVPLEICRHCKRKFAPGRLEKHEAVCPRIFGVEGAWGKPNPSKVLEAGRSVAQSIKTERIRSPDMPNKQGKPSDNSKAMWNLEQSFKEHQSSLVKCPCCKRKFAPNGVQEHISICKGVQHRPKNPAPHVRDFAVAG</sequence>
<dbReference type="AlphaFoldDB" id="F0W5G5"/>
<keyword evidence="5" id="KW-0175">Coiled coil</keyword>
<feature type="region of interest" description="Disordered" evidence="7">
    <location>
        <begin position="123"/>
        <end position="158"/>
    </location>
</feature>
<keyword evidence="2" id="KW-0479">Metal-binding</keyword>
<dbReference type="EMBL" id="FR824066">
    <property type="protein sequence ID" value="CCA16356.1"/>
    <property type="molecule type" value="Genomic_DNA"/>
</dbReference>
<feature type="domain" description="C2HC/C3H-type" evidence="9">
    <location>
        <begin position="436"/>
        <end position="465"/>
    </location>
</feature>
<dbReference type="PROSITE" id="PS52027">
    <property type="entry name" value="ZF_C2HC_C3H"/>
    <property type="match status" value="1"/>
</dbReference>
<evidence type="ECO:0000256" key="5">
    <source>
        <dbReference type="ARBA" id="ARBA00023054"/>
    </source>
</evidence>